<feature type="transmembrane region" description="Helical" evidence="1">
    <location>
        <begin position="74"/>
        <end position="96"/>
    </location>
</feature>
<dbReference type="OrthoDB" id="3358048at2759"/>
<proteinExistence type="predicted"/>
<accession>A0A0D2HMX9</accession>
<keyword evidence="1" id="KW-0812">Transmembrane</keyword>
<feature type="transmembrane region" description="Helical" evidence="1">
    <location>
        <begin position="172"/>
        <end position="189"/>
    </location>
</feature>
<dbReference type="GeneID" id="25300681"/>
<evidence type="ECO:0000256" key="1">
    <source>
        <dbReference type="SAM" id="Phobius"/>
    </source>
</evidence>
<feature type="transmembrane region" description="Helical" evidence="1">
    <location>
        <begin position="143"/>
        <end position="160"/>
    </location>
</feature>
<dbReference type="VEuPathDB" id="FungiDB:Z517_01191"/>
<feature type="transmembrane region" description="Helical" evidence="1">
    <location>
        <begin position="46"/>
        <end position="67"/>
    </location>
</feature>
<evidence type="ECO:0000313" key="2">
    <source>
        <dbReference type="EMBL" id="KIW85799.1"/>
    </source>
</evidence>
<gene>
    <name evidence="2" type="ORF">Z517_01191</name>
</gene>
<dbReference type="AlphaFoldDB" id="A0A0D2HMX9"/>
<keyword evidence="3" id="KW-1185">Reference proteome</keyword>
<protein>
    <submittedName>
        <fullName evidence="2">Uncharacterized protein</fullName>
    </submittedName>
</protein>
<name>A0A0D2HMX9_9EURO</name>
<dbReference type="Proteomes" id="UP000053029">
    <property type="component" value="Unassembled WGS sequence"/>
</dbReference>
<sequence length="213" mass="23622">MSAARLRKTFKYPSEDDADMSHEEMDEEEQEHLLQNLQASETSTNAIYTVMFTALPLVVTLPFMMYLTMSTSRAMAFLCLLSITSLASSAYIMYMVPTSTPLGSLSTSSRSSPTATRQRHVHGTGIPQTGFLLSSADSPINQYLPYLNAFIDVLLFIASMGYRSRSDVPEGLWLLLLLPGLIFGMVFLTRKSMSEVNAGLAELEGLRYDYRGA</sequence>
<reference evidence="2 3" key="1">
    <citation type="submission" date="2015-01" db="EMBL/GenBank/DDBJ databases">
        <title>The Genome Sequence of Fonsecaea pedrosoi CBS 271.37.</title>
        <authorList>
            <consortium name="The Broad Institute Genomics Platform"/>
            <person name="Cuomo C."/>
            <person name="de Hoog S."/>
            <person name="Gorbushina A."/>
            <person name="Stielow B."/>
            <person name="Teixiera M."/>
            <person name="Abouelleil A."/>
            <person name="Chapman S.B."/>
            <person name="Priest M."/>
            <person name="Young S.K."/>
            <person name="Wortman J."/>
            <person name="Nusbaum C."/>
            <person name="Birren B."/>
        </authorList>
    </citation>
    <scope>NUCLEOTIDE SEQUENCE [LARGE SCALE GENOMIC DNA]</scope>
    <source>
        <strain evidence="2 3">CBS 271.37</strain>
    </source>
</reference>
<keyword evidence="1" id="KW-1133">Transmembrane helix</keyword>
<organism evidence="2 3">
    <name type="scientific">Fonsecaea pedrosoi CBS 271.37</name>
    <dbReference type="NCBI Taxonomy" id="1442368"/>
    <lineage>
        <taxon>Eukaryota</taxon>
        <taxon>Fungi</taxon>
        <taxon>Dikarya</taxon>
        <taxon>Ascomycota</taxon>
        <taxon>Pezizomycotina</taxon>
        <taxon>Eurotiomycetes</taxon>
        <taxon>Chaetothyriomycetidae</taxon>
        <taxon>Chaetothyriales</taxon>
        <taxon>Herpotrichiellaceae</taxon>
        <taxon>Fonsecaea</taxon>
    </lineage>
</organism>
<dbReference type="RefSeq" id="XP_013289607.1">
    <property type="nucleotide sequence ID" value="XM_013434153.1"/>
</dbReference>
<keyword evidence="1" id="KW-0472">Membrane</keyword>
<dbReference type="EMBL" id="KN846969">
    <property type="protein sequence ID" value="KIW85799.1"/>
    <property type="molecule type" value="Genomic_DNA"/>
</dbReference>
<dbReference type="HOGENOM" id="CLU_099932_1_0_1"/>
<evidence type="ECO:0000313" key="3">
    <source>
        <dbReference type="Proteomes" id="UP000053029"/>
    </source>
</evidence>